<evidence type="ECO:0000256" key="1">
    <source>
        <dbReference type="ARBA" id="ARBA00022603"/>
    </source>
</evidence>
<evidence type="ECO:0000313" key="4">
    <source>
        <dbReference type="EMBL" id="GAA0223314.1"/>
    </source>
</evidence>
<dbReference type="SUPFAM" id="SSF53335">
    <property type="entry name" value="S-adenosyl-L-methionine-dependent methyltransferases"/>
    <property type="match status" value="1"/>
</dbReference>
<dbReference type="PANTHER" id="PTHR44942">
    <property type="entry name" value="METHYLTRANSF_11 DOMAIN-CONTAINING PROTEIN"/>
    <property type="match status" value="1"/>
</dbReference>
<gene>
    <name evidence="4" type="ORF">GCM10010492_21850</name>
</gene>
<dbReference type="GO" id="GO:0008168">
    <property type="term" value="F:methyltransferase activity"/>
    <property type="evidence" value="ECO:0007669"/>
    <property type="project" value="UniProtKB-KW"/>
</dbReference>
<dbReference type="GO" id="GO:0032259">
    <property type="term" value="P:methylation"/>
    <property type="evidence" value="ECO:0007669"/>
    <property type="project" value="UniProtKB-KW"/>
</dbReference>
<dbReference type="CDD" id="cd02440">
    <property type="entry name" value="AdoMet_MTases"/>
    <property type="match status" value="1"/>
</dbReference>
<comment type="caution">
    <text evidence="4">The sequence shown here is derived from an EMBL/GenBank/DDBJ whole genome shotgun (WGS) entry which is preliminary data.</text>
</comment>
<proteinExistence type="predicted"/>
<dbReference type="InterPro" id="IPR029063">
    <property type="entry name" value="SAM-dependent_MTases_sf"/>
</dbReference>
<keyword evidence="1 4" id="KW-0489">Methyltransferase</keyword>
<dbReference type="InterPro" id="IPR051052">
    <property type="entry name" value="Diverse_substrate_MTase"/>
</dbReference>
<dbReference type="Gene3D" id="3.40.50.150">
    <property type="entry name" value="Vaccinia Virus protein VP39"/>
    <property type="match status" value="1"/>
</dbReference>
<evidence type="ECO:0000256" key="2">
    <source>
        <dbReference type="ARBA" id="ARBA00022679"/>
    </source>
</evidence>
<keyword evidence="2" id="KW-0808">Transferase</keyword>
<name>A0ABP3D4S3_9PSEU</name>
<protein>
    <submittedName>
        <fullName evidence="4">Class I SAM-dependent methyltransferase</fullName>
    </submittedName>
</protein>
<dbReference type="Proteomes" id="UP001500416">
    <property type="component" value="Unassembled WGS sequence"/>
</dbReference>
<dbReference type="EMBL" id="BAAABU010000003">
    <property type="protein sequence ID" value="GAA0223314.1"/>
    <property type="molecule type" value="Genomic_DNA"/>
</dbReference>
<organism evidence="4 5">
    <name type="scientific">Saccharothrix mutabilis subsp. mutabilis</name>
    <dbReference type="NCBI Taxonomy" id="66855"/>
    <lineage>
        <taxon>Bacteria</taxon>
        <taxon>Bacillati</taxon>
        <taxon>Actinomycetota</taxon>
        <taxon>Actinomycetes</taxon>
        <taxon>Pseudonocardiales</taxon>
        <taxon>Pseudonocardiaceae</taxon>
        <taxon>Saccharothrix</taxon>
    </lineage>
</organism>
<evidence type="ECO:0000259" key="3">
    <source>
        <dbReference type="Pfam" id="PF13649"/>
    </source>
</evidence>
<accession>A0ABP3D4S3</accession>
<dbReference type="PANTHER" id="PTHR44942:SF4">
    <property type="entry name" value="METHYLTRANSFERASE TYPE 11 DOMAIN-CONTAINING PROTEIN"/>
    <property type="match status" value="1"/>
</dbReference>
<feature type="domain" description="Methyltransferase" evidence="3">
    <location>
        <begin position="52"/>
        <end position="144"/>
    </location>
</feature>
<reference evidence="5" key="1">
    <citation type="journal article" date="2019" name="Int. J. Syst. Evol. Microbiol.">
        <title>The Global Catalogue of Microorganisms (GCM) 10K type strain sequencing project: providing services to taxonomists for standard genome sequencing and annotation.</title>
        <authorList>
            <consortium name="The Broad Institute Genomics Platform"/>
            <consortium name="The Broad Institute Genome Sequencing Center for Infectious Disease"/>
            <person name="Wu L."/>
            <person name="Ma J."/>
        </authorList>
    </citation>
    <scope>NUCLEOTIDE SEQUENCE [LARGE SCALE GENOMIC DNA]</scope>
    <source>
        <strain evidence="5">JCM 3380</strain>
    </source>
</reference>
<sequence>MGNRGPGSTLESVDLGFRGDVVEFYQRYRRGYPDAAVDAVVAEFGLGADDVVVDLGCGTGQLTVPFARRVRAAVGVDPEPDMLAAARRAADAANVNWVLGADTDVPALGLLLGTVGAVTIGQALHWMDHERLFRAVHPLVRPGGGVAVFTNGTPLWLQDTGWSRALRAFMEQYLGTRLTLTCGADEHTQQRYADALGEHFTVRRHLVEYEDDLDVEHIVGGVLSALPVDKLPSDRAAFTVALRDILQPHAPFTERVDVRILTGRR</sequence>
<dbReference type="InterPro" id="IPR041698">
    <property type="entry name" value="Methyltransf_25"/>
</dbReference>
<evidence type="ECO:0000313" key="5">
    <source>
        <dbReference type="Proteomes" id="UP001500416"/>
    </source>
</evidence>
<dbReference type="Pfam" id="PF13649">
    <property type="entry name" value="Methyltransf_25"/>
    <property type="match status" value="1"/>
</dbReference>
<keyword evidence="5" id="KW-1185">Reference proteome</keyword>